<dbReference type="AlphaFoldDB" id="A0A1B8P777"/>
<dbReference type="Proteomes" id="UP000092504">
    <property type="component" value="Unassembled WGS sequence"/>
</dbReference>
<reference evidence="1 2" key="1">
    <citation type="submission" date="2016-06" db="EMBL/GenBank/DDBJ databases">
        <title>Genome sequence of halotolerant plant growth promoting strain of Halomonas elongata HEK1 isolated from salterns of Rann of Kutch, Gujarat, India.</title>
        <authorList>
            <person name="Gaba S."/>
            <person name="Singh R.N."/>
            <person name="Abrol S."/>
            <person name="Kaushik R."/>
            <person name="Saxena A.K."/>
        </authorList>
    </citation>
    <scope>NUCLEOTIDE SEQUENCE [LARGE SCALE GENOMIC DNA]</scope>
    <source>
        <strain evidence="1 2">HEK1</strain>
    </source>
</reference>
<proteinExistence type="predicted"/>
<protein>
    <submittedName>
        <fullName evidence="1">Uncharacterized protein</fullName>
    </submittedName>
</protein>
<gene>
    <name evidence="1" type="ORF">A8U91_02531</name>
</gene>
<name>A0A1B8P777_HALEL</name>
<evidence type="ECO:0000313" key="2">
    <source>
        <dbReference type="Proteomes" id="UP000092504"/>
    </source>
</evidence>
<dbReference type="EMBL" id="MAJD01000001">
    <property type="protein sequence ID" value="OBX38145.1"/>
    <property type="molecule type" value="Genomic_DNA"/>
</dbReference>
<comment type="caution">
    <text evidence="1">The sequence shown here is derived from an EMBL/GenBank/DDBJ whole genome shotgun (WGS) entry which is preliminary data.</text>
</comment>
<organism evidence="1 2">
    <name type="scientific">Halomonas elongata</name>
    <dbReference type="NCBI Taxonomy" id="2746"/>
    <lineage>
        <taxon>Bacteria</taxon>
        <taxon>Pseudomonadati</taxon>
        <taxon>Pseudomonadota</taxon>
        <taxon>Gammaproteobacteria</taxon>
        <taxon>Oceanospirillales</taxon>
        <taxon>Halomonadaceae</taxon>
        <taxon>Halomonas</taxon>
    </lineage>
</organism>
<evidence type="ECO:0000313" key="1">
    <source>
        <dbReference type="EMBL" id="OBX38145.1"/>
    </source>
</evidence>
<sequence length="51" mass="5800">MLELTNLRFDLDTPADLNTLDALIQQHSGETPQELKTLWNLCTTPSDMTPR</sequence>
<accession>A0A1B8P777</accession>